<sequence>MTSPDGEQPTLSPATKVLFVTRKWPPAVGGMETYSKELCAELQSHLQLTVLALPGRPDGSPPGPPAVLKFLLSTALQLARTGKHWDVVHFGDFVLFPLAWLHSNVAPNIARVITVHGLDLVYGERRGWKPWLYRKFIGWAQTRKHSIDRVIANSHNTAKLAERYGFHNCAVIPLGVRAPQQPPKPSLAQGSSRYLLFIGRLVPRKGAAWLATQVLPHLPQDVSLKVVGSTWSPQEEKALAAAPKVERLGYVDDEQLRQLRAGAAAIVMPNIPSPDGGDVEGFGITALEAAISGTPLVAADLEGITDAVIDGVTGFLAPPLQPQAWAQQLRHLLAWTQEQRQAFAATAREATTNYYAWSRVAQDTLEVYASTRAGHPAHTPHTLEAKQCSAATPARHSEPRQPIAKST</sequence>
<dbReference type="Pfam" id="PF13692">
    <property type="entry name" value="Glyco_trans_1_4"/>
    <property type="match status" value="1"/>
</dbReference>
<dbReference type="Proteomes" id="UP000748752">
    <property type="component" value="Unassembled WGS sequence"/>
</dbReference>
<dbReference type="PANTHER" id="PTHR45947">
    <property type="entry name" value="SULFOQUINOVOSYL TRANSFERASE SQD2"/>
    <property type="match status" value="1"/>
</dbReference>
<gene>
    <name evidence="3" type="ORF">CKO31_14200</name>
</gene>
<dbReference type="PANTHER" id="PTHR45947:SF3">
    <property type="entry name" value="SULFOQUINOVOSYL TRANSFERASE SQD2"/>
    <property type="match status" value="1"/>
</dbReference>
<evidence type="ECO:0000313" key="3">
    <source>
        <dbReference type="EMBL" id="MBK1631865.1"/>
    </source>
</evidence>
<reference evidence="3 4" key="1">
    <citation type="journal article" date="2020" name="Microorganisms">
        <title>Osmotic Adaptation and Compatible Solute Biosynthesis of Phototrophic Bacteria as Revealed from Genome Analyses.</title>
        <authorList>
            <person name="Imhoff J.F."/>
            <person name="Rahn T."/>
            <person name="Kunzel S."/>
            <person name="Keller A."/>
            <person name="Neulinger S.C."/>
        </authorList>
    </citation>
    <scope>NUCLEOTIDE SEQUENCE [LARGE SCALE GENOMIC DNA]</scope>
    <source>
        <strain evidence="3 4">DSM 6210</strain>
    </source>
</reference>
<feature type="domain" description="Glycosyltransferase subfamily 4-like N-terminal" evidence="2">
    <location>
        <begin position="28"/>
        <end position="176"/>
    </location>
</feature>
<dbReference type="Gene3D" id="3.40.50.2000">
    <property type="entry name" value="Glycogen Phosphorylase B"/>
    <property type="match status" value="2"/>
</dbReference>
<name>A0ABS1CIV5_9GAMM</name>
<dbReference type="SUPFAM" id="SSF53756">
    <property type="entry name" value="UDP-Glycosyltransferase/glycogen phosphorylase"/>
    <property type="match status" value="1"/>
</dbReference>
<evidence type="ECO:0000259" key="2">
    <source>
        <dbReference type="Pfam" id="PF13439"/>
    </source>
</evidence>
<comment type="caution">
    <text evidence="3">The sequence shown here is derived from an EMBL/GenBank/DDBJ whole genome shotgun (WGS) entry which is preliminary data.</text>
</comment>
<organism evidence="3 4">
    <name type="scientific">Thiohalocapsa halophila</name>
    <dbReference type="NCBI Taxonomy" id="69359"/>
    <lineage>
        <taxon>Bacteria</taxon>
        <taxon>Pseudomonadati</taxon>
        <taxon>Pseudomonadota</taxon>
        <taxon>Gammaproteobacteria</taxon>
        <taxon>Chromatiales</taxon>
        <taxon>Chromatiaceae</taxon>
        <taxon>Thiohalocapsa</taxon>
    </lineage>
</organism>
<dbReference type="Pfam" id="PF13439">
    <property type="entry name" value="Glyco_transf_4"/>
    <property type="match status" value="1"/>
</dbReference>
<dbReference type="CDD" id="cd03801">
    <property type="entry name" value="GT4_PimA-like"/>
    <property type="match status" value="1"/>
</dbReference>
<feature type="region of interest" description="Disordered" evidence="1">
    <location>
        <begin position="386"/>
        <end position="407"/>
    </location>
</feature>
<evidence type="ECO:0000313" key="4">
    <source>
        <dbReference type="Proteomes" id="UP000748752"/>
    </source>
</evidence>
<dbReference type="InterPro" id="IPR028098">
    <property type="entry name" value="Glyco_trans_4-like_N"/>
</dbReference>
<dbReference type="EMBL" id="NRRV01000034">
    <property type="protein sequence ID" value="MBK1631865.1"/>
    <property type="molecule type" value="Genomic_DNA"/>
</dbReference>
<evidence type="ECO:0000256" key="1">
    <source>
        <dbReference type="SAM" id="MobiDB-lite"/>
    </source>
</evidence>
<keyword evidence="4" id="KW-1185">Reference proteome</keyword>
<accession>A0ABS1CIV5</accession>
<dbReference type="InterPro" id="IPR050194">
    <property type="entry name" value="Glycosyltransferase_grp1"/>
</dbReference>
<protein>
    <recommendedName>
        <fullName evidence="2">Glycosyltransferase subfamily 4-like N-terminal domain-containing protein</fullName>
    </recommendedName>
</protein>
<dbReference type="RefSeq" id="WP_200238767.1">
    <property type="nucleotide sequence ID" value="NZ_NRRV01000034.1"/>
</dbReference>
<proteinExistence type="predicted"/>